<sequence length="305" mass="35000">MGTFQTSVNLPETLQTLLAYEKTPGEAQKFLARMGKNFRWPSSMPEYLRESAFNNIANIEFEFDDEVGYNLLFFYNTLDKGEFAGHESEWVTVHKQRVIEYGQRYDDDKLNYILETLPGAVQVPVDQTQLPCNPPAKMVVVQRTDNENEYKVRVRVKRPGEDSIVLFMYDFYDINDNNKKYTCVIDTGAPQTILPFYVKRMLGRRGWSTLEARAKGYGATARQICACQMFEISIGDNDSWTKWVQAKIVLWEENPGNQVEYALIGNDVTDQSSNIYSPVIRLAKKNLSAKRLRCALAAFEAQHPP</sequence>
<dbReference type="PROSITE" id="PS50175">
    <property type="entry name" value="ASP_PROT_RETROV"/>
    <property type="match status" value="1"/>
</dbReference>
<protein>
    <submittedName>
        <fullName evidence="2">ATP dependent DNA helicase</fullName>
    </submittedName>
</protein>
<evidence type="ECO:0000313" key="3">
    <source>
        <dbReference type="Proteomes" id="UP000439903"/>
    </source>
</evidence>
<dbReference type="AlphaFoldDB" id="A0A8H3WY79"/>
<dbReference type="OrthoDB" id="2409391at2759"/>
<dbReference type="GO" id="GO:0004190">
    <property type="term" value="F:aspartic-type endopeptidase activity"/>
    <property type="evidence" value="ECO:0007669"/>
    <property type="project" value="InterPro"/>
</dbReference>
<dbReference type="InterPro" id="IPR001995">
    <property type="entry name" value="Peptidase_A2_cat"/>
</dbReference>
<evidence type="ECO:0000259" key="1">
    <source>
        <dbReference type="PROSITE" id="PS50175"/>
    </source>
</evidence>
<keyword evidence="2" id="KW-0547">Nucleotide-binding</keyword>
<organism evidence="2 3">
    <name type="scientific">Gigaspora margarita</name>
    <dbReference type="NCBI Taxonomy" id="4874"/>
    <lineage>
        <taxon>Eukaryota</taxon>
        <taxon>Fungi</taxon>
        <taxon>Fungi incertae sedis</taxon>
        <taxon>Mucoromycota</taxon>
        <taxon>Glomeromycotina</taxon>
        <taxon>Glomeromycetes</taxon>
        <taxon>Diversisporales</taxon>
        <taxon>Gigasporaceae</taxon>
        <taxon>Gigaspora</taxon>
    </lineage>
</organism>
<gene>
    <name evidence="2" type="ORF">F8M41_012180</name>
</gene>
<proteinExistence type="predicted"/>
<comment type="caution">
    <text evidence="2">The sequence shown here is derived from an EMBL/GenBank/DDBJ whole genome shotgun (WGS) entry which is preliminary data.</text>
</comment>
<keyword evidence="2" id="KW-0347">Helicase</keyword>
<keyword evidence="2" id="KW-0067">ATP-binding</keyword>
<keyword evidence="3" id="KW-1185">Reference proteome</keyword>
<dbReference type="GO" id="GO:0006508">
    <property type="term" value="P:proteolysis"/>
    <property type="evidence" value="ECO:0007669"/>
    <property type="project" value="InterPro"/>
</dbReference>
<evidence type="ECO:0000313" key="2">
    <source>
        <dbReference type="EMBL" id="KAF0380100.1"/>
    </source>
</evidence>
<accession>A0A8H3WY79</accession>
<keyword evidence="2" id="KW-0378">Hydrolase</keyword>
<feature type="domain" description="Peptidase A2" evidence="1">
    <location>
        <begin position="181"/>
        <end position="268"/>
    </location>
</feature>
<dbReference type="EMBL" id="WTPW01002489">
    <property type="protein sequence ID" value="KAF0380100.1"/>
    <property type="molecule type" value="Genomic_DNA"/>
</dbReference>
<dbReference type="Proteomes" id="UP000439903">
    <property type="component" value="Unassembled WGS sequence"/>
</dbReference>
<reference evidence="2 3" key="1">
    <citation type="journal article" date="2019" name="Environ. Microbiol.">
        <title>At the nexus of three kingdoms: the genome of the mycorrhizal fungus Gigaspora margarita provides insights into plant, endobacterial and fungal interactions.</title>
        <authorList>
            <person name="Venice F."/>
            <person name="Ghignone S."/>
            <person name="Salvioli di Fossalunga A."/>
            <person name="Amselem J."/>
            <person name="Novero M."/>
            <person name="Xianan X."/>
            <person name="Sedzielewska Toro K."/>
            <person name="Morin E."/>
            <person name="Lipzen A."/>
            <person name="Grigoriev I.V."/>
            <person name="Henrissat B."/>
            <person name="Martin F.M."/>
            <person name="Bonfante P."/>
        </authorList>
    </citation>
    <scope>NUCLEOTIDE SEQUENCE [LARGE SCALE GENOMIC DNA]</scope>
    <source>
        <strain evidence="2 3">BEG34</strain>
    </source>
</reference>
<name>A0A8H3WY79_GIGMA</name>
<dbReference type="GO" id="GO:0004386">
    <property type="term" value="F:helicase activity"/>
    <property type="evidence" value="ECO:0007669"/>
    <property type="project" value="UniProtKB-KW"/>
</dbReference>